<accession>B7K1Y1</accession>
<comment type="cofactor">
    <cofactor evidence="8">
        <name>Mg(2+)</name>
        <dbReference type="ChEBI" id="CHEBI:18420"/>
    </cofactor>
</comment>
<dbReference type="InterPro" id="IPR025877">
    <property type="entry name" value="MobA-like_NTP_Trfase"/>
</dbReference>
<dbReference type="InterPro" id="IPR029044">
    <property type="entry name" value="Nucleotide-diphossugar_trans"/>
</dbReference>
<feature type="binding site" evidence="8">
    <location>
        <position position="102"/>
    </location>
    <ligand>
        <name>GTP</name>
        <dbReference type="ChEBI" id="CHEBI:37565"/>
    </ligand>
</feature>
<comment type="function">
    <text evidence="8">Transfers a GMP moiety from GTP to Mo-molybdopterin (Mo-MPT) cofactor (Moco or molybdenum cofactor) to form Mo-molybdopterin guanine dinucleotide (Mo-MGD) cofactor.</text>
</comment>
<dbReference type="OrthoDB" id="9788394at2"/>
<dbReference type="EMBL" id="CP001287">
    <property type="protein sequence ID" value="ACK64288.1"/>
    <property type="molecule type" value="Genomic_DNA"/>
</dbReference>
<reference evidence="11" key="1">
    <citation type="journal article" date="2011" name="MBio">
        <title>Novel metabolic attributes of the genus Cyanothece, comprising a group of unicellular nitrogen-fixing Cyanobacteria.</title>
        <authorList>
            <person name="Bandyopadhyay A."/>
            <person name="Elvitigala T."/>
            <person name="Welsh E."/>
            <person name="Stockel J."/>
            <person name="Liberton M."/>
            <person name="Min H."/>
            <person name="Sherman L.A."/>
            <person name="Pakrasi H.B."/>
        </authorList>
    </citation>
    <scope>NUCLEOTIDE SEQUENCE [LARGE SCALE GENOMIC DNA]</scope>
    <source>
        <strain evidence="11">PCC 8801</strain>
    </source>
</reference>
<dbReference type="HOGENOM" id="CLU_055597_2_2_3"/>
<organism evidence="10 11">
    <name type="scientific">Rippkaea orientalis (strain PCC 8801 / RF-1)</name>
    <name type="common">Cyanothece sp. (strain PCC 8801)</name>
    <dbReference type="NCBI Taxonomy" id="41431"/>
    <lineage>
        <taxon>Bacteria</taxon>
        <taxon>Bacillati</taxon>
        <taxon>Cyanobacteriota</taxon>
        <taxon>Cyanophyceae</taxon>
        <taxon>Oscillatoriophycideae</taxon>
        <taxon>Chroococcales</taxon>
        <taxon>Aphanothecaceae</taxon>
        <taxon>Rippkaea</taxon>
        <taxon>Rippkaea orientalis</taxon>
    </lineage>
</organism>
<dbReference type="GO" id="GO:0006777">
    <property type="term" value="P:Mo-molybdopterin cofactor biosynthetic process"/>
    <property type="evidence" value="ECO:0007669"/>
    <property type="project" value="UniProtKB-KW"/>
</dbReference>
<dbReference type="HAMAP" id="MF_00316">
    <property type="entry name" value="MobA"/>
    <property type="match status" value="1"/>
</dbReference>
<keyword evidence="3 8" id="KW-0479">Metal-binding</keyword>
<comment type="similarity">
    <text evidence="8">Belongs to the MobA family.</text>
</comment>
<evidence type="ECO:0000313" key="10">
    <source>
        <dbReference type="EMBL" id="ACK64288.1"/>
    </source>
</evidence>
<sequence>MKTVKKVLKTIILAGGKSSRMGEDKALILIQGVPLLARIATIGQQCTSEVYIITPWIDRYQSFIPPECHLIREETPGQGPLVGFFQALNYIKTDWILLLACDLPNLTKIEVQRWLDGLENVPEDAIAFLPKNSHGWEPLCGFYRYRCLNSLDKFIQAGGRSFQKWLKEHPIEKLIVSDPQILLNCNTPDDLLTINY</sequence>
<keyword evidence="4 8" id="KW-0547">Nucleotide-binding</keyword>
<dbReference type="NCBIfam" id="NF002741">
    <property type="entry name" value="PRK02726.1"/>
    <property type="match status" value="1"/>
</dbReference>
<evidence type="ECO:0000256" key="1">
    <source>
        <dbReference type="ARBA" id="ARBA00022490"/>
    </source>
</evidence>
<dbReference type="PANTHER" id="PTHR19136:SF81">
    <property type="entry name" value="MOLYBDENUM COFACTOR GUANYLYLTRANSFERASE"/>
    <property type="match status" value="1"/>
</dbReference>
<evidence type="ECO:0000256" key="7">
    <source>
        <dbReference type="ARBA" id="ARBA00023150"/>
    </source>
</evidence>
<dbReference type="Proteomes" id="UP000008204">
    <property type="component" value="Chromosome"/>
</dbReference>
<comment type="subcellular location">
    <subcellularLocation>
        <location evidence="8">Cytoplasm</location>
    </subcellularLocation>
</comment>
<feature type="binding site" evidence="8">
    <location>
        <begin position="13"/>
        <end position="15"/>
    </location>
    <ligand>
        <name>GTP</name>
        <dbReference type="ChEBI" id="CHEBI:37565"/>
    </ligand>
</feature>
<dbReference type="PANTHER" id="PTHR19136">
    <property type="entry name" value="MOLYBDENUM COFACTOR GUANYLYLTRANSFERASE"/>
    <property type="match status" value="1"/>
</dbReference>
<dbReference type="eggNOG" id="COG0746">
    <property type="taxonomic scope" value="Bacteria"/>
</dbReference>
<keyword evidence="7 8" id="KW-0501">Molybdenum cofactor biosynthesis</keyword>
<keyword evidence="5 8" id="KW-0460">Magnesium</keyword>
<proteinExistence type="inferred from homology"/>
<dbReference type="RefSeq" id="WP_012593565.1">
    <property type="nucleotide sequence ID" value="NC_011726.1"/>
</dbReference>
<dbReference type="AlphaFoldDB" id="B7K1Y1"/>
<evidence type="ECO:0000256" key="3">
    <source>
        <dbReference type="ARBA" id="ARBA00022723"/>
    </source>
</evidence>
<feature type="binding site" evidence="8">
    <location>
        <position position="25"/>
    </location>
    <ligand>
        <name>GTP</name>
        <dbReference type="ChEBI" id="CHEBI:37565"/>
    </ligand>
</feature>
<evidence type="ECO:0000256" key="4">
    <source>
        <dbReference type="ARBA" id="ARBA00022741"/>
    </source>
</evidence>
<feature type="domain" description="MobA-like NTP transferase" evidence="9">
    <location>
        <begin position="11"/>
        <end position="166"/>
    </location>
</feature>
<evidence type="ECO:0000256" key="2">
    <source>
        <dbReference type="ARBA" id="ARBA00022679"/>
    </source>
</evidence>
<dbReference type="CDD" id="cd02503">
    <property type="entry name" value="MobA"/>
    <property type="match status" value="1"/>
</dbReference>
<name>B7K1Y1_RIPO1</name>
<protein>
    <recommendedName>
        <fullName evidence="8">Probable molybdenum cofactor guanylyltransferase</fullName>
        <shortName evidence="8">MoCo guanylyltransferase</shortName>
        <ecNumber evidence="8">2.7.7.77</ecNumber>
    </recommendedName>
    <alternativeName>
        <fullName evidence="8">GTP:molybdopterin guanylyltransferase</fullName>
    </alternativeName>
    <alternativeName>
        <fullName evidence="8">Mo-MPT guanylyltransferase</fullName>
    </alternativeName>
    <alternativeName>
        <fullName evidence="8">Molybdopterin guanylyltransferase</fullName>
    </alternativeName>
    <alternativeName>
        <fullName evidence="8">Molybdopterin-guanine dinucleotide synthase</fullName>
        <shortName evidence="8">MGD synthase</shortName>
    </alternativeName>
</protein>
<comment type="catalytic activity">
    <reaction evidence="8">
        <text>Mo-molybdopterin + GTP + H(+) = Mo-molybdopterin guanine dinucleotide + diphosphate</text>
        <dbReference type="Rhea" id="RHEA:34243"/>
        <dbReference type="ChEBI" id="CHEBI:15378"/>
        <dbReference type="ChEBI" id="CHEBI:33019"/>
        <dbReference type="ChEBI" id="CHEBI:37565"/>
        <dbReference type="ChEBI" id="CHEBI:71302"/>
        <dbReference type="ChEBI" id="CHEBI:71310"/>
        <dbReference type="EC" id="2.7.7.77"/>
    </reaction>
</comment>
<dbReference type="Gene3D" id="3.90.550.10">
    <property type="entry name" value="Spore Coat Polysaccharide Biosynthesis Protein SpsA, Chain A"/>
    <property type="match status" value="1"/>
</dbReference>
<keyword evidence="11" id="KW-1185">Reference proteome</keyword>
<dbReference type="GO" id="GO:0005737">
    <property type="term" value="C:cytoplasm"/>
    <property type="evidence" value="ECO:0007669"/>
    <property type="project" value="UniProtKB-SubCell"/>
</dbReference>
<dbReference type="Pfam" id="PF12804">
    <property type="entry name" value="NTP_transf_3"/>
    <property type="match status" value="1"/>
</dbReference>
<feature type="binding site" evidence="8">
    <location>
        <position position="102"/>
    </location>
    <ligand>
        <name>Mg(2+)</name>
        <dbReference type="ChEBI" id="CHEBI:18420"/>
    </ligand>
</feature>
<keyword evidence="1 8" id="KW-0963">Cytoplasm</keyword>
<keyword evidence="2 8" id="KW-0808">Transferase</keyword>
<dbReference type="EC" id="2.7.7.77" evidence="8"/>
<dbReference type="SUPFAM" id="SSF53448">
    <property type="entry name" value="Nucleotide-diphospho-sugar transferases"/>
    <property type="match status" value="1"/>
</dbReference>
<dbReference type="STRING" id="41431.PCC8801_0184"/>
<keyword evidence="6 8" id="KW-0342">GTP-binding</keyword>
<evidence type="ECO:0000313" key="11">
    <source>
        <dbReference type="Proteomes" id="UP000008204"/>
    </source>
</evidence>
<dbReference type="InterPro" id="IPR013482">
    <property type="entry name" value="Molybde_CF_guanTrfase"/>
</dbReference>
<dbReference type="GO" id="GO:0005525">
    <property type="term" value="F:GTP binding"/>
    <property type="evidence" value="ECO:0007669"/>
    <property type="project" value="UniProtKB-UniRule"/>
</dbReference>
<dbReference type="GO" id="GO:0061603">
    <property type="term" value="F:molybdenum cofactor guanylyltransferase activity"/>
    <property type="evidence" value="ECO:0007669"/>
    <property type="project" value="UniProtKB-EC"/>
</dbReference>
<evidence type="ECO:0000256" key="6">
    <source>
        <dbReference type="ARBA" id="ARBA00023134"/>
    </source>
</evidence>
<comment type="caution">
    <text evidence="8">Lacks conserved residue(s) required for the propagation of feature annotation.</text>
</comment>
<gene>
    <name evidence="8" type="primary">mobA</name>
    <name evidence="10" type="ordered locus">PCC8801_0184</name>
</gene>
<evidence type="ECO:0000256" key="8">
    <source>
        <dbReference type="HAMAP-Rule" id="MF_00316"/>
    </source>
</evidence>
<comment type="domain">
    <text evidence="8">The N-terminal domain determines nucleotide recognition and specific binding, while the C-terminal domain determines the specific binding to the target protein.</text>
</comment>
<evidence type="ECO:0000256" key="5">
    <source>
        <dbReference type="ARBA" id="ARBA00022842"/>
    </source>
</evidence>
<dbReference type="KEGG" id="cyp:PCC8801_0184"/>
<dbReference type="GO" id="GO:0046872">
    <property type="term" value="F:metal ion binding"/>
    <property type="evidence" value="ECO:0007669"/>
    <property type="project" value="UniProtKB-KW"/>
</dbReference>
<evidence type="ECO:0000259" key="9">
    <source>
        <dbReference type="Pfam" id="PF12804"/>
    </source>
</evidence>